<sequence>MSRTRAKVRNYGDRLLETIESTNREYNKGDRNSSGSNESTDSIKRRRDARKALNGNMEEDDEFTRSTGRSKKRTATRQNKGSEVHNSMEPVSCNQFLDQTWISKIPIIIWKLMLRSKG</sequence>
<dbReference type="EMBL" id="JACEGQ020000003">
    <property type="protein sequence ID" value="KAH8514692.1"/>
    <property type="molecule type" value="Genomic_DNA"/>
</dbReference>
<accession>A0A8T2ZCU4</accession>
<gene>
    <name evidence="2" type="ORF">H0E87_007496</name>
</gene>
<comment type="caution">
    <text evidence="2">The sequence shown here is derived from an EMBL/GenBank/DDBJ whole genome shotgun (WGS) entry which is preliminary data.</text>
</comment>
<feature type="compositionally biased region" description="Polar residues" evidence="1">
    <location>
        <begin position="76"/>
        <end position="85"/>
    </location>
</feature>
<evidence type="ECO:0000256" key="1">
    <source>
        <dbReference type="SAM" id="MobiDB-lite"/>
    </source>
</evidence>
<keyword evidence="3" id="KW-1185">Reference proteome</keyword>
<feature type="compositionally biased region" description="Basic and acidic residues" evidence="1">
    <location>
        <begin position="10"/>
        <end position="31"/>
    </location>
</feature>
<organism evidence="2 3">
    <name type="scientific">Populus deltoides</name>
    <name type="common">Eastern poplar</name>
    <name type="synonym">Eastern cottonwood</name>
    <dbReference type="NCBI Taxonomy" id="3696"/>
    <lineage>
        <taxon>Eukaryota</taxon>
        <taxon>Viridiplantae</taxon>
        <taxon>Streptophyta</taxon>
        <taxon>Embryophyta</taxon>
        <taxon>Tracheophyta</taxon>
        <taxon>Spermatophyta</taxon>
        <taxon>Magnoliopsida</taxon>
        <taxon>eudicotyledons</taxon>
        <taxon>Gunneridae</taxon>
        <taxon>Pentapetalae</taxon>
        <taxon>rosids</taxon>
        <taxon>fabids</taxon>
        <taxon>Malpighiales</taxon>
        <taxon>Salicaceae</taxon>
        <taxon>Saliceae</taxon>
        <taxon>Populus</taxon>
    </lineage>
</organism>
<dbReference type="AlphaFoldDB" id="A0A8T2ZCU4"/>
<evidence type="ECO:0000313" key="3">
    <source>
        <dbReference type="Proteomes" id="UP000807159"/>
    </source>
</evidence>
<protein>
    <submittedName>
        <fullName evidence="2">Uncharacterized protein</fullName>
    </submittedName>
</protein>
<dbReference type="Proteomes" id="UP000807159">
    <property type="component" value="Chromosome 3"/>
</dbReference>
<proteinExistence type="predicted"/>
<feature type="region of interest" description="Disordered" evidence="1">
    <location>
        <begin position="1"/>
        <end position="89"/>
    </location>
</feature>
<reference evidence="2" key="1">
    <citation type="journal article" date="2021" name="J. Hered.">
        <title>Genome Assembly of Salicaceae Populus deltoides (Eastern Cottonwood) I-69 Based on Nanopore Sequencing and Hi-C Technologies.</title>
        <authorList>
            <person name="Bai S."/>
            <person name="Wu H."/>
            <person name="Zhang J."/>
            <person name="Pan Z."/>
            <person name="Zhao W."/>
            <person name="Li Z."/>
            <person name="Tong C."/>
        </authorList>
    </citation>
    <scope>NUCLEOTIDE SEQUENCE</scope>
    <source>
        <tissue evidence="2">Leaf</tissue>
    </source>
</reference>
<name>A0A8T2ZCU4_POPDE</name>
<evidence type="ECO:0000313" key="2">
    <source>
        <dbReference type="EMBL" id="KAH8514692.1"/>
    </source>
</evidence>